<dbReference type="SUPFAM" id="SSF51735">
    <property type="entry name" value="NAD(P)-binding Rossmann-fold domains"/>
    <property type="match status" value="1"/>
</dbReference>
<dbReference type="EMBL" id="CAUYUE010000007">
    <property type="protein sequence ID" value="CAK0782924.1"/>
    <property type="molecule type" value="Genomic_DNA"/>
</dbReference>
<keyword evidence="3" id="KW-1185">Reference proteome</keyword>
<dbReference type="InterPro" id="IPR036291">
    <property type="entry name" value="NAD(P)-bd_dom_sf"/>
</dbReference>
<sequence>MLTAMWMRADDPTPADGEVVPLRSSIELEGPFSELRAFVAGATGGTGQAIVRRLVAEGVPVRALVRNVSQAAGILPPQAELVRGDVYQFSTLERALEDSNVMLIATGSRPALDPFGPFNIDFQGTANLVEVAKRAGVERIVLVSSIGADEPFFPLNLLFGVLFWKKRGEEAVQRSGIPYTIVRPGGLLNAPRQGQAAASIVMEGPGTFGLPPKRTPGSILRSQVADLCVEALLLDEAQNKVVEVITDQSAPMMPPRALFASVF</sequence>
<dbReference type="Gene3D" id="3.40.50.720">
    <property type="entry name" value="NAD(P)-binding Rossmann-like Domain"/>
    <property type="match status" value="1"/>
</dbReference>
<dbReference type="PANTHER" id="PTHR15020:SF42">
    <property type="entry name" value="NAD(P)-BINDING DOMAIN-CONTAINING PROTEIN"/>
    <property type="match status" value="1"/>
</dbReference>
<reference evidence="2 3" key="1">
    <citation type="submission" date="2023-10" db="EMBL/GenBank/DDBJ databases">
        <authorList>
            <person name="Maclean D."/>
            <person name="Macfadyen A."/>
        </authorList>
    </citation>
    <scope>NUCLEOTIDE SEQUENCE [LARGE SCALE GENOMIC DNA]</scope>
</reference>
<gene>
    <name evidence="2" type="ORF">CVIRNUC_006119</name>
</gene>
<dbReference type="CDD" id="cd05243">
    <property type="entry name" value="SDR_a5"/>
    <property type="match status" value="1"/>
</dbReference>
<comment type="caution">
    <text evidence="2">The sequence shown here is derived from an EMBL/GenBank/DDBJ whole genome shotgun (WGS) entry which is preliminary data.</text>
</comment>
<dbReference type="PANTHER" id="PTHR15020">
    <property type="entry name" value="FLAVIN REDUCTASE-RELATED"/>
    <property type="match status" value="1"/>
</dbReference>
<feature type="domain" description="NAD(P)-binding" evidence="1">
    <location>
        <begin position="41"/>
        <end position="232"/>
    </location>
</feature>
<evidence type="ECO:0000313" key="3">
    <source>
        <dbReference type="Proteomes" id="UP001314263"/>
    </source>
</evidence>
<evidence type="ECO:0000259" key="1">
    <source>
        <dbReference type="Pfam" id="PF13460"/>
    </source>
</evidence>
<proteinExistence type="predicted"/>
<dbReference type="Proteomes" id="UP001314263">
    <property type="component" value="Unassembled WGS sequence"/>
</dbReference>
<organism evidence="2 3">
    <name type="scientific">Coccomyxa viridis</name>
    <dbReference type="NCBI Taxonomy" id="1274662"/>
    <lineage>
        <taxon>Eukaryota</taxon>
        <taxon>Viridiplantae</taxon>
        <taxon>Chlorophyta</taxon>
        <taxon>core chlorophytes</taxon>
        <taxon>Trebouxiophyceae</taxon>
        <taxon>Trebouxiophyceae incertae sedis</taxon>
        <taxon>Coccomyxaceae</taxon>
        <taxon>Coccomyxa</taxon>
    </lineage>
</organism>
<name>A0AAV1I6C1_9CHLO</name>
<accession>A0AAV1I6C1</accession>
<protein>
    <recommendedName>
        <fullName evidence="1">NAD(P)-binding domain-containing protein</fullName>
    </recommendedName>
</protein>
<dbReference type="Pfam" id="PF13460">
    <property type="entry name" value="NAD_binding_10"/>
    <property type="match status" value="1"/>
</dbReference>
<evidence type="ECO:0000313" key="2">
    <source>
        <dbReference type="EMBL" id="CAK0782924.1"/>
    </source>
</evidence>
<dbReference type="AlphaFoldDB" id="A0AAV1I6C1"/>
<dbReference type="InterPro" id="IPR016040">
    <property type="entry name" value="NAD(P)-bd_dom"/>
</dbReference>